<sequence>MNRGADTHGRNVPFRVGRSGTVLLVCRYAVPHNALFPRKRAGVHSFTVLRAASLSGRSAKCLSCSAPPSGQKALARRVAALLLGTVARGCPSRALQPPRHKAPEHHVSPAPHTPSSAARSSSSPVLNQTKPLHTRHCTTCRADGGLAAAHWCAVQAGSSPVEMGGFSVRRSLGKAGNWNSLLRASLTDY</sequence>
<feature type="region of interest" description="Disordered" evidence="1">
    <location>
        <begin position="92"/>
        <end position="130"/>
    </location>
</feature>
<dbReference type="AlphaFoldDB" id="A0AAV7P8Y3"/>
<proteinExistence type="predicted"/>
<evidence type="ECO:0000313" key="3">
    <source>
        <dbReference type="Proteomes" id="UP001066276"/>
    </source>
</evidence>
<feature type="compositionally biased region" description="Low complexity" evidence="1">
    <location>
        <begin position="108"/>
        <end position="124"/>
    </location>
</feature>
<organism evidence="2 3">
    <name type="scientific">Pleurodeles waltl</name>
    <name type="common">Iberian ribbed newt</name>
    <dbReference type="NCBI Taxonomy" id="8319"/>
    <lineage>
        <taxon>Eukaryota</taxon>
        <taxon>Metazoa</taxon>
        <taxon>Chordata</taxon>
        <taxon>Craniata</taxon>
        <taxon>Vertebrata</taxon>
        <taxon>Euteleostomi</taxon>
        <taxon>Amphibia</taxon>
        <taxon>Batrachia</taxon>
        <taxon>Caudata</taxon>
        <taxon>Salamandroidea</taxon>
        <taxon>Salamandridae</taxon>
        <taxon>Pleurodelinae</taxon>
        <taxon>Pleurodeles</taxon>
    </lineage>
</organism>
<evidence type="ECO:0000313" key="2">
    <source>
        <dbReference type="EMBL" id="KAJ1123625.1"/>
    </source>
</evidence>
<reference evidence="2" key="1">
    <citation type="journal article" date="2022" name="bioRxiv">
        <title>Sequencing and chromosome-scale assembly of the giantPleurodeles waltlgenome.</title>
        <authorList>
            <person name="Brown T."/>
            <person name="Elewa A."/>
            <person name="Iarovenko S."/>
            <person name="Subramanian E."/>
            <person name="Araus A.J."/>
            <person name="Petzold A."/>
            <person name="Susuki M."/>
            <person name="Suzuki K.-i.T."/>
            <person name="Hayashi T."/>
            <person name="Toyoda A."/>
            <person name="Oliveira C."/>
            <person name="Osipova E."/>
            <person name="Leigh N.D."/>
            <person name="Simon A."/>
            <person name="Yun M.H."/>
        </authorList>
    </citation>
    <scope>NUCLEOTIDE SEQUENCE</scope>
    <source>
        <strain evidence="2">20211129_DDA</strain>
        <tissue evidence="2">Liver</tissue>
    </source>
</reference>
<evidence type="ECO:0000256" key="1">
    <source>
        <dbReference type="SAM" id="MobiDB-lite"/>
    </source>
</evidence>
<keyword evidence="3" id="KW-1185">Reference proteome</keyword>
<dbReference type="EMBL" id="JANPWB010000011">
    <property type="protein sequence ID" value="KAJ1123625.1"/>
    <property type="molecule type" value="Genomic_DNA"/>
</dbReference>
<accession>A0AAV7P8Y3</accession>
<dbReference type="Proteomes" id="UP001066276">
    <property type="component" value="Chromosome 7"/>
</dbReference>
<comment type="caution">
    <text evidence="2">The sequence shown here is derived from an EMBL/GenBank/DDBJ whole genome shotgun (WGS) entry which is preliminary data.</text>
</comment>
<protein>
    <submittedName>
        <fullName evidence="2">Uncharacterized protein</fullName>
    </submittedName>
</protein>
<name>A0AAV7P8Y3_PLEWA</name>
<gene>
    <name evidence="2" type="ORF">NDU88_002093</name>
</gene>